<proteinExistence type="predicted"/>
<sequence length="53" mass="5981">MYILYIFTSFADALKTERKSWLSLRPQVLRKAHGLASPVTPGPDSFWNAQTVA</sequence>
<accession>A0A7T8QVP3</accession>
<keyword evidence="2" id="KW-1185">Reference proteome</keyword>
<dbReference type="AlphaFoldDB" id="A0A7T8QVP3"/>
<evidence type="ECO:0000313" key="1">
    <source>
        <dbReference type="EMBL" id="QQP56810.1"/>
    </source>
</evidence>
<reference evidence="2" key="1">
    <citation type="submission" date="2021-01" db="EMBL/GenBank/DDBJ databases">
        <title>Caligus Genome Assembly.</title>
        <authorList>
            <person name="Gallardo-Escarate C."/>
        </authorList>
    </citation>
    <scope>NUCLEOTIDE SEQUENCE [LARGE SCALE GENOMIC DNA]</scope>
</reference>
<evidence type="ECO:0000313" key="2">
    <source>
        <dbReference type="Proteomes" id="UP000595437"/>
    </source>
</evidence>
<dbReference type="Proteomes" id="UP000595437">
    <property type="component" value="Chromosome 1"/>
</dbReference>
<dbReference type="EMBL" id="CP045890">
    <property type="protein sequence ID" value="QQP56810.1"/>
    <property type="molecule type" value="Genomic_DNA"/>
</dbReference>
<protein>
    <submittedName>
        <fullName evidence="1">Uncharacterized protein</fullName>
    </submittedName>
</protein>
<gene>
    <name evidence="1" type="ORF">FKW44_001600</name>
</gene>
<organism evidence="1 2">
    <name type="scientific">Caligus rogercresseyi</name>
    <name type="common">Sea louse</name>
    <dbReference type="NCBI Taxonomy" id="217165"/>
    <lineage>
        <taxon>Eukaryota</taxon>
        <taxon>Metazoa</taxon>
        <taxon>Ecdysozoa</taxon>
        <taxon>Arthropoda</taxon>
        <taxon>Crustacea</taxon>
        <taxon>Multicrustacea</taxon>
        <taxon>Hexanauplia</taxon>
        <taxon>Copepoda</taxon>
        <taxon>Siphonostomatoida</taxon>
        <taxon>Caligidae</taxon>
        <taxon>Caligus</taxon>
    </lineage>
</organism>
<name>A0A7T8QVP3_CALRO</name>